<dbReference type="InterPro" id="IPR038955">
    <property type="entry name" value="PriA/CPL1_fungi"/>
</dbReference>
<dbReference type="PANTHER" id="PTHR35192:SF2">
    <property type="entry name" value="APPLE DOMAIN-CONTAINING PROTEIN"/>
    <property type="match status" value="1"/>
</dbReference>
<proteinExistence type="predicted"/>
<organism evidence="2 3">
    <name type="scientific">Filobasidium floriforme</name>
    <dbReference type="NCBI Taxonomy" id="5210"/>
    <lineage>
        <taxon>Eukaryota</taxon>
        <taxon>Fungi</taxon>
        <taxon>Dikarya</taxon>
        <taxon>Basidiomycota</taxon>
        <taxon>Agaricomycotina</taxon>
        <taxon>Tremellomycetes</taxon>
        <taxon>Filobasidiales</taxon>
        <taxon>Filobasidiaceae</taxon>
        <taxon>Filobasidium</taxon>
    </lineage>
</organism>
<evidence type="ECO:0000313" key="3">
    <source>
        <dbReference type="Proteomes" id="UP000812966"/>
    </source>
</evidence>
<evidence type="ECO:0000313" key="2">
    <source>
        <dbReference type="EMBL" id="KAG7563074.1"/>
    </source>
</evidence>
<name>A0A8K0NSM1_9TREE</name>
<reference evidence="2" key="1">
    <citation type="submission" date="2020-04" db="EMBL/GenBank/DDBJ databases">
        <title>Analysis of mating type loci in Filobasidium floriforme.</title>
        <authorList>
            <person name="Nowrousian M."/>
        </authorList>
    </citation>
    <scope>NUCLEOTIDE SEQUENCE</scope>
    <source>
        <strain evidence="2">CBS 6242</strain>
    </source>
</reference>
<accession>A0A8K0NSM1</accession>
<gene>
    <name evidence="2" type="ORF">FFLO_01506</name>
</gene>
<feature type="domain" description="Protein CPL1-like" evidence="1">
    <location>
        <begin position="160"/>
        <end position="219"/>
    </location>
</feature>
<dbReference type="Pfam" id="PF21671">
    <property type="entry name" value="CPL1-like"/>
    <property type="match status" value="1"/>
</dbReference>
<dbReference type="AlphaFoldDB" id="A0A8K0NSM1"/>
<dbReference type="PANTHER" id="PTHR35192">
    <property type="entry name" value="PROTEIN, PUTATIVE-RELATED"/>
    <property type="match status" value="1"/>
</dbReference>
<evidence type="ECO:0000259" key="1">
    <source>
        <dbReference type="Pfam" id="PF21671"/>
    </source>
</evidence>
<dbReference type="Proteomes" id="UP000812966">
    <property type="component" value="Unassembled WGS sequence"/>
</dbReference>
<sequence>METKLQTEGRLFFIPSFLQGRSQLSTMITYGQTCNGYTIITTLNWPTGSAKECTQIRGNQVGGRAAVTCGSSNKFAMGKGYYFTALVTDQPNRRRNMQVIRRESAEVDSPEFEVTYAATTSDPARRRRWIDPAIGAAAFNAHHCKEGYTACLRRGSLKGFHCIDIGSDLENCGACPDSPSSRDCGEIPGVAEVACVEGRCRVVQCERGFQPSISGTECIKNGRAHHRAASRTAFWKSSLE</sequence>
<dbReference type="InterPro" id="IPR048661">
    <property type="entry name" value="CPL1-like"/>
</dbReference>
<comment type="caution">
    <text evidence="2">The sequence shown here is derived from an EMBL/GenBank/DDBJ whole genome shotgun (WGS) entry which is preliminary data.</text>
</comment>
<dbReference type="OrthoDB" id="439917at2759"/>
<keyword evidence="3" id="KW-1185">Reference proteome</keyword>
<protein>
    <recommendedName>
        <fullName evidence="1">Protein CPL1-like domain-containing protein</fullName>
    </recommendedName>
</protein>
<dbReference type="EMBL" id="JABELV010000021">
    <property type="protein sequence ID" value="KAG7563074.1"/>
    <property type="molecule type" value="Genomic_DNA"/>
</dbReference>